<dbReference type="Gene3D" id="3.80.10.10">
    <property type="entry name" value="Ribonuclease Inhibitor"/>
    <property type="match status" value="3"/>
</dbReference>
<evidence type="ECO:0000256" key="23">
    <source>
        <dbReference type="SAM" id="Phobius"/>
    </source>
</evidence>
<dbReference type="Gene3D" id="3.30.200.20">
    <property type="entry name" value="Phosphorylase Kinase, domain 1"/>
    <property type="match status" value="1"/>
</dbReference>
<keyword evidence="14" id="KW-0418">Kinase</keyword>
<evidence type="ECO:0000256" key="4">
    <source>
        <dbReference type="ARBA" id="ARBA00012513"/>
    </source>
</evidence>
<dbReference type="GO" id="GO:0006952">
    <property type="term" value="P:defense response"/>
    <property type="evidence" value="ECO:0007669"/>
    <property type="project" value="UniProtKB-ARBA"/>
</dbReference>
<evidence type="ECO:0000256" key="5">
    <source>
        <dbReference type="ARBA" id="ARBA00022475"/>
    </source>
</evidence>
<keyword evidence="12" id="KW-0677">Repeat</keyword>
<accession>A0AAV6XHQ0</accession>
<dbReference type="Pfam" id="PF00560">
    <property type="entry name" value="LRR_1"/>
    <property type="match status" value="9"/>
</dbReference>
<keyword evidence="5" id="KW-1003">Cell membrane</keyword>
<evidence type="ECO:0000256" key="12">
    <source>
        <dbReference type="ARBA" id="ARBA00022737"/>
    </source>
</evidence>
<evidence type="ECO:0000313" key="26">
    <source>
        <dbReference type="Proteomes" id="UP000826271"/>
    </source>
</evidence>
<keyword evidence="11" id="KW-0732">Signal</keyword>
<feature type="domain" description="Protein kinase" evidence="24">
    <location>
        <begin position="719"/>
        <end position="994"/>
    </location>
</feature>
<dbReference type="Pfam" id="PF13855">
    <property type="entry name" value="LRR_8"/>
    <property type="match status" value="1"/>
</dbReference>
<dbReference type="GO" id="GO:0005524">
    <property type="term" value="F:ATP binding"/>
    <property type="evidence" value="ECO:0007669"/>
    <property type="project" value="UniProtKB-UniRule"/>
</dbReference>
<evidence type="ECO:0000256" key="6">
    <source>
        <dbReference type="ARBA" id="ARBA00022527"/>
    </source>
</evidence>
<dbReference type="PROSITE" id="PS00107">
    <property type="entry name" value="PROTEIN_KINASE_ATP"/>
    <property type="match status" value="1"/>
</dbReference>
<evidence type="ECO:0000256" key="7">
    <source>
        <dbReference type="ARBA" id="ARBA00022553"/>
    </source>
</evidence>
<dbReference type="Pfam" id="PF07714">
    <property type="entry name" value="PK_Tyr_Ser-Thr"/>
    <property type="match status" value="1"/>
</dbReference>
<dbReference type="InterPro" id="IPR008271">
    <property type="entry name" value="Ser/Thr_kinase_AS"/>
</dbReference>
<dbReference type="InterPro" id="IPR013210">
    <property type="entry name" value="LRR_N_plant-typ"/>
</dbReference>
<dbReference type="FunFam" id="3.80.10.10:FF:000288">
    <property type="entry name" value="LRR receptor-like serine/threonine-protein kinase EFR"/>
    <property type="match status" value="1"/>
</dbReference>
<keyword evidence="13 22" id="KW-0547">Nucleotide-binding</keyword>
<dbReference type="Gene3D" id="1.10.510.10">
    <property type="entry name" value="Transferase(Phosphotransferase) domain 1"/>
    <property type="match status" value="1"/>
</dbReference>
<evidence type="ECO:0000256" key="13">
    <source>
        <dbReference type="ARBA" id="ARBA00022741"/>
    </source>
</evidence>
<comment type="subcellular location">
    <subcellularLocation>
        <location evidence="1">Cell membrane</location>
        <topology evidence="1">Single-pass type I membrane protein</topology>
    </subcellularLocation>
</comment>
<comment type="catalytic activity">
    <reaction evidence="20">
        <text>L-threonyl-[protein] + ATP = O-phospho-L-threonyl-[protein] + ADP + H(+)</text>
        <dbReference type="Rhea" id="RHEA:46608"/>
        <dbReference type="Rhea" id="RHEA-COMP:11060"/>
        <dbReference type="Rhea" id="RHEA-COMP:11605"/>
        <dbReference type="ChEBI" id="CHEBI:15378"/>
        <dbReference type="ChEBI" id="CHEBI:30013"/>
        <dbReference type="ChEBI" id="CHEBI:30616"/>
        <dbReference type="ChEBI" id="CHEBI:61977"/>
        <dbReference type="ChEBI" id="CHEBI:456216"/>
        <dbReference type="EC" id="2.7.11.1"/>
    </reaction>
</comment>
<evidence type="ECO:0000256" key="9">
    <source>
        <dbReference type="ARBA" id="ARBA00022679"/>
    </source>
</evidence>
<dbReference type="GO" id="GO:0005886">
    <property type="term" value="C:plasma membrane"/>
    <property type="evidence" value="ECO:0007669"/>
    <property type="project" value="UniProtKB-SubCell"/>
</dbReference>
<evidence type="ECO:0000256" key="14">
    <source>
        <dbReference type="ARBA" id="ARBA00022777"/>
    </source>
</evidence>
<comment type="similarity">
    <text evidence="3">Belongs to the RLP family.</text>
</comment>
<dbReference type="SUPFAM" id="SSF52058">
    <property type="entry name" value="L domain-like"/>
    <property type="match status" value="1"/>
</dbReference>
<keyword evidence="19" id="KW-0325">Glycoprotein</keyword>
<dbReference type="Proteomes" id="UP000826271">
    <property type="component" value="Unassembled WGS sequence"/>
</dbReference>
<dbReference type="GO" id="GO:0004674">
    <property type="term" value="F:protein serine/threonine kinase activity"/>
    <property type="evidence" value="ECO:0007669"/>
    <property type="project" value="UniProtKB-KW"/>
</dbReference>
<keyword evidence="7" id="KW-0597">Phosphoprotein</keyword>
<dbReference type="InterPro" id="IPR051809">
    <property type="entry name" value="Plant_receptor-like_S/T_kinase"/>
</dbReference>
<dbReference type="PANTHER" id="PTHR27008">
    <property type="entry name" value="OS04G0122200 PROTEIN"/>
    <property type="match status" value="1"/>
</dbReference>
<evidence type="ECO:0000313" key="25">
    <source>
        <dbReference type="EMBL" id="KAG8378638.1"/>
    </source>
</evidence>
<evidence type="ECO:0000259" key="24">
    <source>
        <dbReference type="PROSITE" id="PS50011"/>
    </source>
</evidence>
<dbReference type="FunFam" id="1.10.510.10:FF:000358">
    <property type="entry name" value="Putative leucine-rich repeat receptor-like serine/threonine-protein kinase"/>
    <property type="match status" value="1"/>
</dbReference>
<dbReference type="AlphaFoldDB" id="A0AAV6XHQ0"/>
<evidence type="ECO:0000256" key="20">
    <source>
        <dbReference type="ARBA" id="ARBA00047899"/>
    </source>
</evidence>
<dbReference type="PANTHER" id="PTHR27008:SF611">
    <property type="entry name" value="RECEPTOR KINASE"/>
    <property type="match status" value="1"/>
</dbReference>
<evidence type="ECO:0000256" key="3">
    <source>
        <dbReference type="ARBA" id="ARBA00009592"/>
    </source>
</evidence>
<dbReference type="SUPFAM" id="SSF52047">
    <property type="entry name" value="RNI-like"/>
    <property type="match status" value="1"/>
</dbReference>
<dbReference type="InterPro" id="IPR001611">
    <property type="entry name" value="Leu-rich_rpt"/>
</dbReference>
<keyword evidence="18" id="KW-0675">Receptor</keyword>
<keyword evidence="6" id="KW-0723">Serine/threonine-protein kinase</keyword>
<keyword evidence="15 22" id="KW-0067">ATP-binding</keyword>
<dbReference type="InterPro" id="IPR032675">
    <property type="entry name" value="LRR_dom_sf"/>
</dbReference>
<reference evidence="25" key="1">
    <citation type="submission" date="2019-10" db="EMBL/GenBank/DDBJ databases">
        <authorList>
            <person name="Zhang R."/>
            <person name="Pan Y."/>
            <person name="Wang J."/>
            <person name="Ma R."/>
            <person name="Yu S."/>
        </authorList>
    </citation>
    <scope>NUCLEOTIDE SEQUENCE</scope>
    <source>
        <strain evidence="25">LA-IB0</strain>
        <tissue evidence="25">Leaf</tissue>
    </source>
</reference>
<dbReference type="InterPro" id="IPR017441">
    <property type="entry name" value="Protein_kinase_ATP_BS"/>
</dbReference>
<sequence>MELPVLINFSLFFSLIISSSSICIILLNFPFPAAAQVPGNETDKLALFSFKSQIIEDPQLTLASWNNSSHFCNWTGVECDPETQRVTGLNLTGRRLSGTISSHVGSFSFLNVLDLSGNSFQGDIPMEIGNLGRLQVLNISNNFLGGQIPGSLSNCTNLRNLALDHNQLIGIVLPQLGLLSDLITLYLGSNNLTGTIPSSLGNLTSLEELDMSYNYLNGEVPSTISQLKSLLVLRLSVNHFSGEFPPSLYNLTSLEFIAISFNQFHGNIRNDIGLRLPNLRRFWLPFNSFTGPLPNSFPNASKLEHIDLGSNNFTGKVPEDLGKLDLLYFSISYNHLGNNEHNDLNFITSLTNSSNLNLLNFASNQFGGILPISIANLSTKLTELYLSQNSIHGTIPREISSLQNLNTLYMSYNYLNGTIPDSLGMLPNLGRLVLASNHFTGRIPDSFGNLTSLLWLLLADNRLQGEIPLSLTNCERMLVIAIGENNLTGTFPPEIMSISTLLAINMSYNSFTGPLPENIGNLSHLVEIELAYNNFSGEIPNSIGNCLDLSMILLQGNLFRGRIPNLARLRTLTYLDLSRNNLSGNIPDFLTTLSSFFYLNLSFNNFVGEVPSTGVFSNITAIDISENRELCGGISELDLPACLEQEQKKSREKSRIKSLRIILIIVLPSSFIAIVLFLLSIFLIKKRLKKKPQNPVSDKSLNFYPKISYEELLHATDGFAPEKLLGSGSFGKVYKGNLNGTEVAVKVITSCSSVDFHGNDFKALVYQFLPKGSLDKWLHPQNEHNRLNVLQRIDIAIDVASALNYLHHQCETSVIHCDLKPENVLLDCDMRGRVGDFGLARLVTKFGMIENGNHFSSLGVKGTIGYAAPEYGMGVQVSILGDVYSFGILLLEIFTGKRPTDDDISPENSSLHHFVKMGLPERVTEMLDNSALCGEVTGNAETWNESWKYLTNEQKESLIYILQIGVSCSFESPKDRMSMRQVYKELLMIKDLFLGTGFNEEHKLLSLRNRDIEYDEGV</sequence>
<dbReference type="FunFam" id="3.80.10.10:FF:000383">
    <property type="entry name" value="Leucine-rich repeat receptor protein kinase EMS1"/>
    <property type="match status" value="1"/>
</dbReference>
<dbReference type="SUPFAM" id="SSF56112">
    <property type="entry name" value="Protein kinase-like (PK-like)"/>
    <property type="match status" value="1"/>
</dbReference>
<dbReference type="PROSITE" id="PS00108">
    <property type="entry name" value="PROTEIN_KINASE_ST"/>
    <property type="match status" value="1"/>
</dbReference>
<evidence type="ECO:0000256" key="22">
    <source>
        <dbReference type="PROSITE-ProRule" id="PRU10141"/>
    </source>
</evidence>
<feature type="transmembrane region" description="Helical" evidence="23">
    <location>
        <begin position="661"/>
        <end position="684"/>
    </location>
</feature>
<dbReference type="PROSITE" id="PS51450">
    <property type="entry name" value="LRR"/>
    <property type="match status" value="1"/>
</dbReference>
<dbReference type="FunFam" id="3.80.10.10:FF:000275">
    <property type="entry name" value="Leucine-rich repeat receptor-like protein kinase"/>
    <property type="match status" value="1"/>
</dbReference>
<organism evidence="25 26">
    <name type="scientific">Buddleja alternifolia</name>
    <dbReference type="NCBI Taxonomy" id="168488"/>
    <lineage>
        <taxon>Eukaryota</taxon>
        <taxon>Viridiplantae</taxon>
        <taxon>Streptophyta</taxon>
        <taxon>Embryophyta</taxon>
        <taxon>Tracheophyta</taxon>
        <taxon>Spermatophyta</taxon>
        <taxon>Magnoliopsida</taxon>
        <taxon>eudicotyledons</taxon>
        <taxon>Gunneridae</taxon>
        <taxon>Pentapetalae</taxon>
        <taxon>asterids</taxon>
        <taxon>lamiids</taxon>
        <taxon>Lamiales</taxon>
        <taxon>Scrophulariaceae</taxon>
        <taxon>Buddlejeae</taxon>
        <taxon>Buddleja</taxon>
    </lineage>
</organism>
<dbReference type="InterPro" id="IPR011009">
    <property type="entry name" value="Kinase-like_dom_sf"/>
</dbReference>
<evidence type="ECO:0000256" key="19">
    <source>
        <dbReference type="ARBA" id="ARBA00023180"/>
    </source>
</evidence>
<name>A0AAV6XHQ0_9LAMI</name>
<comment type="similarity">
    <text evidence="2">Belongs to the protein kinase superfamily. Ser/Thr protein kinase family.</text>
</comment>
<dbReference type="InterPro" id="IPR003591">
    <property type="entry name" value="Leu-rich_rpt_typical-subtyp"/>
</dbReference>
<gene>
    <name evidence="25" type="ORF">BUALT_Bualt07G0006200</name>
</gene>
<evidence type="ECO:0000256" key="2">
    <source>
        <dbReference type="ARBA" id="ARBA00008684"/>
    </source>
</evidence>
<evidence type="ECO:0000256" key="21">
    <source>
        <dbReference type="ARBA" id="ARBA00048679"/>
    </source>
</evidence>
<proteinExistence type="inferred from homology"/>
<evidence type="ECO:0000256" key="11">
    <source>
        <dbReference type="ARBA" id="ARBA00022729"/>
    </source>
</evidence>
<dbReference type="GO" id="GO:0051707">
    <property type="term" value="P:response to other organism"/>
    <property type="evidence" value="ECO:0007669"/>
    <property type="project" value="UniProtKB-ARBA"/>
</dbReference>
<keyword evidence="9" id="KW-0808">Transferase</keyword>
<keyword evidence="8" id="KW-0433">Leucine-rich repeat</keyword>
<protein>
    <recommendedName>
        <fullName evidence="4">non-specific serine/threonine protein kinase</fullName>
        <ecNumber evidence="4">2.7.11.1</ecNumber>
    </recommendedName>
</protein>
<dbReference type="SMART" id="SM00220">
    <property type="entry name" value="S_TKc"/>
    <property type="match status" value="1"/>
</dbReference>
<evidence type="ECO:0000256" key="10">
    <source>
        <dbReference type="ARBA" id="ARBA00022692"/>
    </source>
</evidence>
<dbReference type="Pfam" id="PF08263">
    <property type="entry name" value="LRRNT_2"/>
    <property type="match status" value="1"/>
</dbReference>
<comment type="caution">
    <text evidence="25">The sequence shown here is derived from an EMBL/GenBank/DDBJ whole genome shotgun (WGS) entry which is preliminary data.</text>
</comment>
<keyword evidence="16 23" id="KW-1133">Transmembrane helix</keyword>
<evidence type="ECO:0000256" key="15">
    <source>
        <dbReference type="ARBA" id="ARBA00022840"/>
    </source>
</evidence>
<dbReference type="PROSITE" id="PS50011">
    <property type="entry name" value="PROTEIN_KINASE_DOM"/>
    <property type="match status" value="1"/>
</dbReference>
<comment type="catalytic activity">
    <reaction evidence="21">
        <text>L-seryl-[protein] + ATP = O-phospho-L-seryl-[protein] + ADP + H(+)</text>
        <dbReference type="Rhea" id="RHEA:17989"/>
        <dbReference type="Rhea" id="RHEA-COMP:9863"/>
        <dbReference type="Rhea" id="RHEA-COMP:11604"/>
        <dbReference type="ChEBI" id="CHEBI:15378"/>
        <dbReference type="ChEBI" id="CHEBI:29999"/>
        <dbReference type="ChEBI" id="CHEBI:30616"/>
        <dbReference type="ChEBI" id="CHEBI:83421"/>
        <dbReference type="ChEBI" id="CHEBI:456216"/>
        <dbReference type="EC" id="2.7.11.1"/>
    </reaction>
</comment>
<feature type="binding site" evidence="22">
    <location>
        <position position="746"/>
    </location>
    <ligand>
        <name>ATP</name>
        <dbReference type="ChEBI" id="CHEBI:30616"/>
    </ligand>
</feature>
<dbReference type="InterPro" id="IPR000719">
    <property type="entry name" value="Prot_kinase_dom"/>
</dbReference>
<evidence type="ECO:0000256" key="18">
    <source>
        <dbReference type="ARBA" id="ARBA00023170"/>
    </source>
</evidence>
<keyword evidence="17 23" id="KW-0472">Membrane</keyword>
<evidence type="ECO:0000256" key="8">
    <source>
        <dbReference type="ARBA" id="ARBA00022614"/>
    </source>
</evidence>
<dbReference type="EC" id="2.7.11.1" evidence="4"/>
<dbReference type="SMART" id="SM00369">
    <property type="entry name" value="LRR_TYP"/>
    <property type="match status" value="8"/>
</dbReference>
<keyword evidence="10 23" id="KW-0812">Transmembrane</keyword>
<dbReference type="EMBL" id="WHWC01000007">
    <property type="protein sequence ID" value="KAG8378638.1"/>
    <property type="molecule type" value="Genomic_DNA"/>
</dbReference>
<evidence type="ECO:0000256" key="16">
    <source>
        <dbReference type="ARBA" id="ARBA00022989"/>
    </source>
</evidence>
<dbReference type="InterPro" id="IPR001245">
    <property type="entry name" value="Ser-Thr/Tyr_kinase_cat_dom"/>
</dbReference>
<evidence type="ECO:0000256" key="1">
    <source>
        <dbReference type="ARBA" id="ARBA00004251"/>
    </source>
</evidence>
<keyword evidence="26" id="KW-1185">Reference proteome</keyword>
<evidence type="ECO:0000256" key="17">
    <source>
        <dbReference type="ARBA" id="ARBA00023136"/>
    </source>
</evidence>